<proteinExistence type="predicted"/>
<sequence length="104" mass="11110">MASAPSGNVRRLLDLSTGHLPRADRDRLERVRETDNASPPASCLAGPYGWLFSVATDLVPELWGHSAALPAILARARALGCDYVLLDSDGPVDEVLPFVARQSG</sequence>
<feature type="domain" description="DUF5983" evidence="1">
    <location>
        <begin position="12"/>
        <end position="98"/>
    </location>
</feature>
<evidence type="ECO:0000313" key="3">
    <source>
        <dbReference type="Proteomes" id="UP000550787"/>
    </source>
</evidence>
<dbReference type="Pfam" id="PF19419">
    <property type="entry name" value="DUF5983"/>
    <property type="match status" value="1"/>
</dbReference>
<dbReference type="EMBL" id="JABEQG010000048">
    <property type="protein sequence ID" value="MBB2157920.1"/>
    <property type="molecule type" value="Genomic_DNA"/>
</dbReference>
<dbReference type="Proteomes" id="UP000550787">
    <property type="component" value="Unassembled WGS sequence"/>
</dbReference>
<organism evidence="2 3">
    <name type="scientific">Gluconacetobacter diazotrophicus</name>
    <name type="common">Acetobacter diazotrophicus</name>
    <dbReference type="NCBI Taxonomy" id="33996"/>
    <lineage>
        <taxon>Bacteria</taxon>
        <taxon>Pseudomonadati</taxon>
        <taxon>Pseudomonadota</taxon>
        <taxon>Alphaproteobacteria</taxon>
        <taxon>Acetobacterales</taxon>
        <taxon>Acetobacteraceae</taxon>
        <taxon>Gluconacetobacter</taxon>
    </lineage>
</organism>
<name>A0A7W4NP43_GLUDI</name>
<evidence type="ECO:0000259" key="1">
    <source>
        <dbReference type="Pfam" id="PF19419"/>
    </source>
</evidence>
<reference evidence="2 3" key="1">
    <citation type="submission" date="2020-04" db="EMBL/GenBank/DDBJ databases">
        <title>Description of novel Gluconacetobacter.</title>
        <authorList>
            <person name="Sombolestani A."/>
        </authorList>
    </citation>
    <scope>NUCLEOTIDE SEQUENCE [LARGE SCALE GENOMIC DNA]</scope>
    <source>
        <strain evidence="2 3">LMG 7603</strain>
    </source>
</reference>
<dbReference type="InterPro" id="IPR046025">
    <property type="entry name" value="DUF5983"/>
</dbReference>
<gene>
    <name evidence="2" type="ORF">HLH33_16700</name>
</gene>
<evidence type="ECO:0000313" key="2">
    <source>
        <dbReference type="EMBL" id="MBB2157920.1"/>
    </source>
</evidence>
<comment type="caution">
    <text evidence="2">The sequence shown here is derived from an EMBL/GenBank/DDBJ whole genome shotgun (WGS) entry which is preliminary data.</text>
</comment>
<accession>A0A7W4NP43</accession>
<protein>
    <recommendedName>
        <fullName evidence="1">DUF5983 domain-containing protein</fullName>
    </recommendedName>
</protein>
<dbReference type="AlphaFoldDB" id="A0A7W4NP43"/>